<reference evidence="5" key="1">
    <citation type="journal article" date="2023" name="Mol. Phylogenet. Evol.">
        <title>Genome-scale phylogeny and comparative genomics of the fungal order Sordariales.</title>
        <authorList>
            <person name="Hensen N."/>
            <person name="Bonometti L."/>
            <person name="Westerberg I."/>
            <person name="Brannstrom I.O."/>
            <person name="Guillou S."/>
            <person name="Cros-Aarteil S."/>
            <person name="Calhoun S."/>
            <person name="Haridas S."/>
            <person name="Kuo A."/>
            <person name="Mondo S."/>
            <person name="Pangilinan J."/>
            <person name="Riley R."/>
            <person name="LaButti K."/>
            <person name="Andreopoulos B."/>
            <person name="Lipzen A."/>
            <person name="Chen C."/>
            <person name="Yan M."/>
            <person name="Daum C."/>
            <person name="Ng V."/>
            <person name="Clum A."/>
            <person name="Steindorff A."/>
            <person name="Ohm R.A."/>
            <person name="Martin F."/>
            <person name="Silar P."/>
            <person name="Natvig D.O."/>
            <person name="Lalanne C."/>
            <person name="Gautier V."/>
            <person name="Ament-Velasquez S.L."/>
            <person name="Kruys A."/>
            <person name="Hutchinson M.I."/>
            <person name="Powell A.J."/>
            <person name="Barry K."/>
            <person name="Miller A.N."/>
            <person name="Grigoriev I.V."/>
            <person name="Debuchy R."/>
            <person name="Gladieux P."/>
            <person name="Hiltunen Thoren M."/>
            <person name="Johannesson H."/>
        </authorList>
    </citation>
    <scope>NUCLEOTIDE SEQUENCE</scope>
    <source>
        <strain evidence="5">PSN293</strain>
    </source>
</reference>
<feature type="region of interest" description="Disordered" evidence="4">
    <location>
        <begin position="744"/>
        <end position="763"/>
    </location>
</feature>
<gene>
    <name evidence="5" type="ORF">QBC37DRAFT_456089</name>
</gene>
<evidence type="ECO:0000256" key="1">
    <source>
        <dbReference type="ARBA" id="ARBA00022737"/>
    </source>
</evidence>
<feature type="compositionally biased region" description="Polar residues" evidence="4">
    <location>
        <begin position="39"/>
        <end position="56"/>
    </location>
</feature>
<proteinExistence type="predicted"/>
<evidence type="ECO:0000313" key="5">
    <source>
        <dbReference type="EMBL" id="KAK4207287.1"/>
    </source>
</evidence>
<dbReference type="SUPFAM" id="SSF48403">
    <property type="entry name" value="Ankyrin repeat"/>
    <property type="match status" value="1"/>
</dbReference>
<feature type="compositionally biased region" description="Polar residues" evidence="4">
    <location>
        <begin position="748"/>
        <end position="763"/>
    </location>
</feature>
<dbReference type="AlphaFoldDB" id="A0AAN6XZD1"/>
<dbReference type="PROSITE" id="PS50088">
    <property type="entry name" value="ANK_REPEAT"/>
    <property type="match status" value="5"/>
</dbReference>
<organism evidence="5 6">
    <name type="scientific">Rhypophila decipiens</name>
    <dbReference type="NCBI Taxonomy" id="261697"/>
    <lineage>
        <taxon>Eukaryota</taxon>
        <taxon>Fungi</taxon>
        <taxon>Dikarya</taxon>
        <taxon>Ascomycota</taxon>
        <taxon>Pezizomycotina</taxon>
        <taxon>Sordariomycetes</taxon>
        <taxon>Sordariomycetidae</taxon>
        <taxon>Sordariales</taxon>
        <taxon>Naviculisporaceae</taxon>
        <taxon>Rhypophila</taxon>
    </lineage>
</organism>
<dbReference type="EMBL" id="MU858306">
    <property type="protein sequence ID" value="KAK4207287.1"/>
    <property type="molecule type" value="Genomic_DNA"/>
</dbReference>
<evidence type="ECO:0000256" key="2">
    <source>
        <dbReference type="ARBA" id="ARBA00023043"/>
    </source>
</evidence>
<dbReference type="Proteomes" id="UP001301769">
    <property type="component" value="Unassembled WGS sequence"/>
</dbReference>
<evidence type="ECO:0008006" key="7">
    <source>
        <dbReference type="Google" id="ProtNLM"/>
    </source>
</evidence>
<feature type="compositionally biased region" description="Basic and acidic residues" evidence="4">
    <location>
        <begin position="652"/>
        <end position="664"/>
    </location>
</feature>
<feature type="compositionally biased region" description="Basic and acidic residues" evidence="4">
    <location>
        <begin position="1"/>
        <end position="10"/>
    </location>
</feature>
<evidence type="ECO:0000313" key="6">
    <source>
        <dbReference type="Proteomes" id="UP001301769"/>
    </source>
</evidence>
<keyword evidence="6" id="KW-1185">Reference proteome</keyword>
<keyword evidence="1" id="KW-0677">Repeat</keyword>
<dbReference type="PANTHER" id="PTHR24123:SF33">
    <property type="entry name" value="PROTEIN HOS4"/>
    <property type="match status" value="1"/>
</dbReference>
<dbReference type="Pfam" id="PF12796">
    <property type="entry name" value="Ank_2"/>
    <property type="match status" value="2"/>
</dbReference>
<feature type="region of interest" description="Disordered" evidence="4">
    <location>
        <begin position="1"/>
        <end position="57"/>
    </location>
</feature>
<comment type="caution">
    <text evidence="5">The sequence shown here is derived from an EMBL/GenBank/DDBJ whole genome shotgun (WGS) entry which is preliminary data.</text>
</comment>
<dbReference type="InterPro" id="IPR002110">
    <property type="entry name" value="Ankyrin_rpt"/>
</dbReference>
<dbReference type="PROSITE" id="PS50297">
    <property type="entry name" value="ANK_REP_REGION"/>
    <property type="match status" value="3"/>
</dbReference>
<dbReference type="SMART" id="SM00248">
    <property type="entry name" value="ANK"/>
    <property type="match status" value="8"/>
</dbReference>
<keyword evidence="2 3" id="KW-0040">ANK repeat</keyword>
<dbReference type="PANTHER" id="PTHR24123">
    <property type="entry name" value="ANKYRIN REPEAT-CONTAINING"/>
    <property type="match status" value="1"/>
</dbReference>
<feature type="repeat" description="ANK" evidence="3">
    <location>
        <begin position="219"/>
        <end position="251"/>
    </location>
</feature>
<dbReference type="Gene3D" id="1.25.40.20">
    <property type="entry name" value="Ankyrin repeat-containing domain"/>
    <property type="match status" value="2"/>
</dbReference>
<feature type="compositionally biased region" description="Polar residues" evidence="4">
    <location>
        <begin position="558"/>
        <end position="569"/>
    </location>
</feature>
<accession>A0AAN6XZD1</accession>
<protein>
    <recommendedName>
        <fullName evidence="7">Ankyrin repeat protein</fullName>
    </recommendedName>
</protein>
<feature type="region of interest" description="Disordered" evidence="4">
    <location>
        <begin position="621"/>
        <end position="681"/>
    </location>
</feature>
<feature type="region of interest" description="Disordered" evidence="4">
    <location>
        <begin position="513"/>
        <end position="586"/>
    </location>
</feature>
<feature type="repeat" description="ANK" evidence="3">
    <location>
        <begin position="181"/>
        <end position="205"/>
    </location>
</feature>
<sequence>MEIPRSDTERAPAPAPGGGTVRPTPGAIKVGVNPLAEHATTSSGPPHQQTAESVPSSKKGLNAVGWDIIQILLKNYPALDCVELFTKAAGMVGSQDQVLTDIWEYTQHSISQDVLDRCLYMAADLGKEITVEVLSGFKANPNAAGHEFGNALTAASFNGTINIVKKLIAAGADINASHGWPLHAAAAGGHLAVVAELLAHGAEINRIITEGHREKHMMGGGTALQVACEAGSREVVDLLLQHGADPNLGPTGANGGTPTCPLIVASQKGEYEIFKSLIQAGATVDVLGGPERTTPLINAALSLPRAGVELLLERGANINLPDKTVGDTALVAASRKGDAEMVSCLLDHGADILHSNRRGENALQAAASTGKDMCLPILVQHISCIMERLKRAIDGGNKAVERVVNGLEEDAVKGAEQGIAATDGSEKDKPPLVTANAEETRQAKIKIIPEHEDSSKIVVIPDNDDSYKIVATGDDDMPDYMKDTFADVDDLGIAVALPSLGLPQWFSAPSATWPVASPSPPPSNEAASPPTQTQEMTTGPVREQDMRSWTPDSAPIHGQSTPGSRSASPAITVITRKKPVPNSRKVTATFSSNMSYSSGLTPEREQGLVRIQLGDNAVPVRRQPLLSDSPQPIQSPFATPAAPRSPSPPKQQTREQKPAPRRDTSSSVRQPPAYAALVAANFRSQSQPQLGLQSIVRPGQSSGALHQPGHSASSSYSLRSLYSIPPASSAPVSPALIGSRPTTPCLVSHSSSPSINTLASNPVQQRDAIKQKIESSSSSHDGLEGRALHHLPHQHSLPSLSSAGWTMQVGNKTVEQPVISVDTVIGSQDLRRDSKRMSVAQSQIPSGLTQLQSQTKAMALSVPKIWSPPASYDGEGWGDSPV</sequence>
<dbReference type="InterPro" id="IPR051165">
    <property type="entry name" value="Multifunctional_ANK_Repeat"/>
</dbReference>
<evidence type="ECO:0000256" key="4">
    <source>
        <dbReference type="SAM" id="MobiDB-lite"/>
    </source>
</evidence>
<evidence type="ECO:0000256" key="3">
    <source>
        <dbReference type="PROSITE-ProRule" id="PRU00023"/>
    </source>
</evidence>
<feature type="repeat" description="ANK" evidence="3">
    <location>
        <begin position="147"/>
        <end position="179"/>
    </location>
</feature>
<dbReference type="Pfam" id="PF00023">
    <property type="entry name" value="Ank"/>
    <property type="match status" value="1"/>
</dbReference>
<feature type="repeat" description="ANK" evidence="3">
    <location>
        <begin position="291"/>
        <end position="323"/>
    </location>
</feature>
<feature type="repeat" description="ANK" evidence="3">
    <location>
        <begin position="325"/>
        <end position="357"/>
    </location>
</feature>
<dbReference type="InterPro" id="IPR036770">
    <property type="entry name" value="Ankyrin_rpt-contain_sf"/>
</dbReference>
<name>A0AAN6XZD1_9PEZI</name>
<reference evidence="5" key="2">
    <citation type="submission" date="2023-05" db="EMBL/GenBank/DDBJ databases">
        <authorList>
            <consortium name="Lawrence Berkeley National Laboratory"/>
            <person name="Steindorff A."/>
            <person name="Hensen N."/>
            <person name="Bonometti L."/>
            <person name="Westerberg I."/>
            <person name="Brannstrom I.O."/>
            <person name="Guillou S."/>
            <person name="Cros-Aarteil S."/>
            <person name="Calhoun S."/>
            <person name="Haridas S."/>
            <person name="Kuo A."/>
            <person name="Mondo S."/>
            <person name="Pangilinan J."/>
            <person name="Riley R."/>
            <person name="Labutti K."/>
            <person name="Andreopoulos B."/>
            <person name="Lipzen A."/>
            <person name="Chen C."/>
            <person name="Yanf M."/>
            <person name="Daum C."/>
            <person name="Ng V."/>
            <person name="Clum A."/>
            <person name="Ohm R."/>
            <person name="Martin F."/>
            <person name="Silar P."/>
            <person name="Natvig D."/>
            <person name="Lalanne C."/>
            <person name="Gautier V."/>
            <person name="Ament-Velasquez S.L."/>
            <person name="Kruys A."/>
            <person name="Hutchinson M.I."/>
            <person name="Powell A.J."/>
            <person name="Barry K."/>
            <person name="Miller A.N."/>
            <person name="Grigoriev I.V."/>
            <person name="Debuchy R."/>
            <person name="Gladieux P."/>
            <person name="Thoren M.H."/>
            <person name="Johannesson H."/>
        </authorList>
    </citation>
    <scope>NUCLEOTIDE SEQUENCE</scope>
    <source>
        <strain evidence="5">PSN293</strain>
    </source>
</reference>